<sequence>MEQRLCLTGVRALANHQKAVLIVGGAQGIGKEIAERFLKEGHRVAVSDIDEQGLSLLKKQHPQLLTFQADVSSWESVQQMMSAAERELGGIDHLVYSAGMTKSLPFLEVDFSLWKKTLAVNLYGLFYCIKASAPYLCERQEGSMVIIGSGSAITGSGGGIQYYASKAGAFGLMRSLVKELGTHHVRINVIAPRVIESQMLDTLYPTEEEKRQLQSLIPIGRLGKPEDIAGLTLFLTSNEGSYLHGQIILLDGGRTYQPKYTEGKRAES</sequence>
<name>A0A081LA83_9BACI</name>
<evidence type="ECO:0000313" key="4">
    <source>
        <dbReference type="Proteomes" id="UP000028091"/>
    </source>
</evidence>
<dbReference type="GO" id="GO:0006633">
    <property type="term" value="P:fatty acid biosynthetic process"/>
    <property type="evidence" value="ECO:0007669"/>
    <property type="project" value="TreeGrafter"/>
</dbReference>
<dbReference type="Gene3D" id="3.40.50.720">
    <property type="entry name" value="NAD(P)-binding Rossmann-like Domain"/>
    <property type="match status" value="1"/>
</dbReference>
<gene>
    <name evidence="3" type="ORF">BA70_03870</name>
</gene>
<dbReference type="AlphaFoldDB" id="A0A081LA83"/>
<dbReference type="PRINTS" id="PR00081">
    <property type="entry name" value="GDHRDH"/>
</dbReference>
<dbReference type="SUPFAM" id="SSF51735">
    <property type="entry name" value="NAD(P)-binding Rossmann-fold domains"/>
    <property type="match status" value="1"/>
</dbReference>
<comment type="caution">
    <text evidence="3">The sequence shown here is derived from an EMBL/GenBank/DDBJ whole genome shotgun (WGS) entry which is preliminary data.</text>
</comment>
<dbReference type="FunFam" id="3.40.50.720:FF:000084">
    <property type="entry name" value="Short-chain dehydrogenase reductase"/>
    <property type="match status" value="1"/>
</dbReference>
<dbReference type="RefSeq" id="WP_034322281.1">
    <property type="nucleotide sequence ID" value="NZ_JAVIKA010000002.1"/>
</dbReference>
<keyword evidence="4" id="KW-1185">Reference proteome</keyword>
<dbReference type="EMBL" id="JOTP01000012">
    <property type="protein sequence ID" value="KEP26159.1"/>
    <property type="molecule type" value="Genomic_DNA"/>
</dbReference>
<proteinExistence type="inferred from homology"/>
<keyword evidence="2" id="KW-0560">Oxidoreductase</keyword>
<dbReference type="OrthoDB" id="9803333at2"/>
<dbReference type="GO" id="GO:0016616">
    <property type="term" value="F:oxidoreductase activity, acting on the CH-OH group of donors, NAD or NADP as acceptor"/>
    <property type="evidence" value="ECO:0007669"/>
    <property type="project" value="TreeGrafter"/>
</dbReference>
<comment type="similarity">
    <text evidence="1">Belongs to the short-chain dehydrogenases/reductases (SDR) family.</text>
</comment>
<reference evidence="3 4" key="1">
    <citation type="submission" date="2012-09" db="EMBL/GenBank/DDBJ databases">
        <title>Genome Sequence of Bacillus sp. DW5-4.</title>
        <authorList>
            <person name="Lai Q."/>
            <person name="Liu Y."/>
            <person name="Shao Z."/>
        </authorList>
    </citation>
    <scope>NUCLEOTIDE SEQUENCE [LARGE SCALE GENOMIC DNA]</scope>
    <source>
        <strain evidence="3 4">DW5-4</strain>
    </source>
</reference>
<dbReference type="InterPro" id="IPR002347">
    <property type="entry name" value="SDR_fam"/>
</dbReference>
<dbReference type="Proteomes" id="UP000028091">
    <property type="component" value="Unassembled WGS sequence"/>
</dbReference>
<dbReference type="CDD" id="cd05233">
    <property type="entry name" value="SDR_c"/>
    <property type="match status" value="1"/>
</dbReference>
<evidence type="ECO:0000313" key="3">
    <source>
        <dbReference type="EMBL" id="KEP26159.1"/>
    </source>
</evidence>
<dbReference type="InterPro" id="IPR036291">
    <property type="entry name" value="NAD(P)-bd_dom_sf"/>
</dbReference>
<dbReference type="Pfam" id="PF13561">
    <property type="entry name" value="adh_short_C2"/>
    <property type="match status" value="1"/>
</dbReference>
<dbReference type="eggNOG" id="COG1028">
    <property type="taxonomic scope" value="Bacteria"/>
</dbReference>
<dbReference type="GO" id="GO:0048038">
    <property type="term" value="F:quinone binding"/>
    <property type="evidence" value="ECO:0007669"/>
    <property type="project" value="TreeGrafter"/>
</dbReference>
<evidence type="ECO:0000256" key="1">
    <source>
        <dbReference type="ARBA" id="ARBA00006484"/>
    </source>
</evidence>
<dbReference type="PANTHER" id="PTHR42760">
    <property type="entry name" value="SHORT-CHAIN DEHYDROGENASES/REDUCTASES FAMILY MEMBER"/>
    <property type="match status" value="1"/>
</dbReference>
<dbReference type="PANTHER" id="PTHR42760:SF133">
    <property type="entry name" value="3-OXOACYL-[ACYL-CARRIER-PROTEIN] REDUCTASE"/>
    <property type="match status" value="1"/>
</dbReference>
<organism evidence="3 4">
    <name type="scientific">Bacillus zhangzhouensis</name>
    <dbReference type="NCBI Taxonomy" id="1178540"/>
    <lineage>
        <taxon>Bacteria</taxon>
        <taxon>Bacillati</taxon>
        <taxon>Bacillota</taxon>
        <taxon>Bacilli</taxon>
        <taxon>Bacillales</taxon>
        <taxon>Bacillaceae</taxon>
        <taxon>Bacillus</taxon>
    </lineage>
</organism>
<dbReference type="GO" id="GO:0008206">
    <property type="term" value="P:bile acid metabolic process"/>
    <property type="evidence" value="ECO:0007669"/>
    <property type="project" value="UniProtKB-ARBA"/>
</dbReference>
<evidence type="ECO:0000256" key="2">
    <source>
        <dbReference type="ARBA" id="ARBA00023002"/>
    </source>
</evidence>
<protein>
    <submittedName>
        <fullName evidence="3">Short-chain dehydrogenase</fullName>
    </submittedName>
</protein>
<accession>A0A081LA83</accession>